<evidence type="ECO:0000256" key="2">
    <source>
        <dbReference type="SAM" id="SignalP"/>
    </source>
</evidence>
<protein>
    <recommendedName>
        <fullName evidence="5">Secreted protein</fullName>
    </recommendedName>
</protein>
<sequence>MGRFQRAAAMVVVSLLLLFLATDGICRFGCPGGAAAAASPHDCEEDVQIRQQDEGPVPGDHFGRRTFSVEISNTSVDGIVLSNVTVSCAGIGDDFRDVTPRDNDFRRISESECLVNNGDQMTMNQPIVMFTYQSEAGQYPFAVTSASC</sequence>
<dbReference type="Pfam" id="PF24068">
    <property type="entry name" value="TPD1_C"/>
    <property type="match status" value="1"/>
</dbReference>
<dbReference type="EMBL" id="CM029054">
    <property type="protein sequence ID" value="KAG2542382.1"/>
    <property type="molecule type" value="Genomic_DNA"/>
</dbReference>
<feature type="signal peptide" evidence="2">
    <location>
        <begin position="1"/>
        <end position="24"/>
    </location>
</feature>
<evidence type="ECO:0008006" key="5">
    <source>
        <dbReference type="Google" id="ProtNLM"/>
    </source>
</evidence>
<name>A0A8T0N208_PANVG</name>
<evidence type="ECO:0000313" key="3">
    <source>
        <dbReference type="EMBL" id="KAG2542382.1"/>
    </source>
</evidence>
<dbReference type="GO" id="GO:0001709">
    <property type="term" value="P:cell fate determination"/>
    <property type="evidence" value="ECO:0007669"/>
    <property type="project" value="TreeGrafter"/>
</dbReference>
<dbReference type="AlphaFoldDB" id="A0A8T0N208"/>
<dbReference type="PANTHER" id="PTHR33184">
    <property type="entry name" value="PROTEIN TAPETUM DETERMINANT 1-LIKE-RELATED"/>
    <property type="match status" value="1"/>
</dbReference>
<dbReference type="Proteomes" id="UP000823388">
    <property type="component" value="Chromosome 9N"/>
</dbReference>
<organism evidence="3 4">
    <name type="scientific">Panicum virgatum</name>
    <name type="common">Blackwell switchgrass</name>
    <dbReference type="NCBI Taxonomy" id="38727"/>
    <lineage>
        <taxon>Eukaryota</taxon>
        <taxon>Viridiplantae</taxon>
        <taxon>Streptophyta</taxon>
        <taxon>Embryophyta</taxon>
        <taxon>Tracheophyta</taxon>
        <taxon>Spermatophyta</taxon>
        <taxon>Magnoliopsida</taxon>
        <taxon>Liliopsida</taxon>
        <taxon>Poales</taxon>
        <taxon>Poaceae</taxon>
        <taxon>PACMAD clade</taxon>
        <taxon>Panicoideae</taxon>
        <taxon>Panicodae</taxon>
        <taxon>Paniceae</taxon>
        <taxon>Panicinae</taxon>
        <taxon>Panicum</taxon>
        <taxon>Panicum sect. Hiantes</taxon>
    </lineage>
</organism>
<evidence type="ECO:0000313" key="4">
    <source>
        <dbReference type="Proteomes" id="UP000823388"/>
    </source>
</evidence>
<evidence type="ECO:0000256" key="1">
    <source>
        <dbReference type="ARBA" id="ARBA00022729"/>
    </source>
</evidence>
<keyword evidence="4" id="KW-1185">Reference proteome</keyword>
<accession>A0A8T0N208</accession>
<gene>
    <name evidence="3" type="ORF">PVAP13_9NG843101</name>
</gene>
<proteinExistence type="predicted"/>
<feature type="chain" id="PRO_5035822813" description="Secreted protein" evidence="2">
    <location>
        <begin position="25"/>
        <end position="148"/>
    </location>
</feature>
<dbReference type="PANTHER" id="PTHR33184:SF61">
    <property type="entry name" value="TPD1 PROTEIN HOMOLOG 1"/>
    <property type="match status" value="1"/>
</dbReference>
<comment type="caution">
    <text evidence="3">The sequence shown here is derived from an EMBL/GenBank/DDBJ whole genome shotgun (WGS) entry which is preliminary data.</text>
</comment>
<reference evidence="3" key="1">
    <citation type="submission" date="2020-05" db="EMBL/GenBank/DDBJ databases">
        <title>WGS assembly of Panicum virgatum.</title>
        <authorList>
            <person name="Lovell J.T."/>
            <person name="Jenkins J."/>
            <person name="Shu S."/>
            <person name="Juenger T.E."/>
            <person name="Schmutz J."/>
        </authorList>
    </citation>
    <scope>NUCLEOTIDE SEQUENCE</scope>
    <source>
        <strain evidence="3">AP13</strain>
    </source>
</reference>
<keyword evidence="1 2" id="KW-0732">Signal</keyword>
<dbReference type="InterPro" id="IPR040361">
    <property type="entry name" value="TPD1"/>
</dbReference>